<evidence type="ECO:0000256" key="6">
    <source>
        <dbReference type="ARBA" id="ARBA00023125"/>
    </source>
</evidence>
<dbReference type="Pfam" id="PF02892">
    <property type="entry name" value="zf-BED"/>
    <property type="match status" value="1"/>
</dbReference>
<feature type="domain" description="BED-type" evidence="10">
    <location>
        <begin position="14"/>
        <end position="65"/>
    </location>
</feature>
<dbReference type="SUPFAM" id="SSF53098">
    <property type="entry name" value="Ribonuclease H-like"/>
    <property type="match status" value="1"/>
</dbReference>
<evidence type="ECO:0000313" key="12">
    <source>
        <dbReference type="RefSeq" id="XP_065651143.1"/>
    </source>
</evidence>
<evidence type="ECO:0000256" key="1">
    <source>
        <dbReference type="ARBA" id="ARBA00004123"/>
    </source>
</evidence>
<dbReference type="InterPro" id="IPR012337">
    <property type="entry name" value="RNaseH-like_sf"/>
</dbReference>
<dbReference type="Pfam" id="PF05699">
    <property type="entry name" value="Dimer_Tnp_hAT"/>
    <property type="match status" value="1"/>
</dbReference>
<name>A0ABM4BPS8_HYDVU</name>
<dbReference type="SMART" id="SM00614">
    <property type="entry name" value="ZnF_BED"/>
    <property type="match status" value="1"/>
</dbReference>
<keyword evidence="6" id="KW-0238">DNA-binding</keyword>
<accession>A0ABM4BPS8</accession>
<dbReference type="GeneID" id="136079338"/>
<dbReference type="InterPro" id="IPR036236">
    <property type="entry name" value="Znf_C2H2_sf"/>
</dbReference>
<evidence type="ECO:0000256" key="4">
    <source>
        <dbReference type="ARBA" id="ARBA00022833"/>
    </source>
</evidence>
<proteinExistence type="predicted"/>
<dbReference type="Proteomes" id="UP001652625">
    <property type="component" value="Chromosome 04"/>
</dbReference>
<dbReference type="SUPFAM" id="SSF140996">
    <property type="entry name" value="Hermes dimerisation domain"/>
    <property type="match status" value="1"/>
</dbReference>
<keyword evidence="4" id="KW-0862">Zinc</keyword>
<keyword evidence="8" id="KW-0539">Nucleus</keyword>
<protein>
    <submittedName>
        <fullName evidence="12">E3 SUMO-protein ligase ZBED1-like</fullName>
    </submittedName>
</protein>
<dbReference type="InterPro" id="IPR003656">
    <property type="entry name" value="Znf_BED"/>
</dbReference>
<keyword evidence="3 9" id="KW-0863">Zinc-finger</keyword>
<organism evidence="11 12">
    <name type="scientific">Hydra vulgaris</name>
    <name type="common">Hydra</name>
    <name type="synonym">Hydra attenuata</name>
    <dbReference type="NCBI Taxonomy" id="6087"/>
    <lineage>
        <taxon>Eukaryota</taxon>
        <taxon>Metazoa</taxon>
        <taxon>Cnidaria</taxon>
        <taxon>Hydrozoa</taxon>
        <taxon>Hydroidolina</taxon>
        <taxon>Anthoathecata</taxon>
        <taxon>Aplanulata</taxon>
        <taxon>Hydridae</taxon>
        <taxon>Hydra</taxon>
    </lineage>
</organism>
<gene>
    <name evidence="12" type="primary">LOC136079338</name>
</gene>
<evidence type="ECO:0000256" key="7">
    <source>
        <dbReference type="ARBA" id="ARBA00023163"/>
    </source>
</evidence>
<evidence type="ECO:0000256" key="9">
    <source>
        <dbReference type="PROSITE-ProRule" id="PRU00027"/>
    </source>
</evidence>
<evidence type="ECO:0000313" key="11">
    <source>
        <dbReference type="Proteomes" id="UP001652625"/>
    </source>
</evidence>
<evidence type="ECO:0000259" key="10">
    <source>
        <dbReference type="PROSITE" id="PS50808"/>
    </source>
</evidence>
<comment type="subcellular location">
    <subcellularLocation>
        <location evidence="1">Nucleus</location>
    </subcellularLocation>
</comment>
<evidence type="ECO:0000256" key="3">
    <source>
        <dbReference type="ARBA" id="ARBA00022771"/>
    </source>
</evidence>
<dbReference type="PANTHER" id="PTHR46481:SF10">
    <property type="entry name" value="ZINC FINGER BED DOMAIN-CONTAINING PROTEIN 39"/>
    <property type="match status" value="1"/>
</dbReference>
<dbReference type="PROSITE" id="PS50808">
    <property type="entry name" value="ZF_BED"/>
    <property type="match status" value="1"/>
</dbReference>
<evidence type="ECO:0000256" key="8">
    <source>
        <dbReference type="ARBA" id="ARBA00023242"/>
    </source>
</evidence>
<keyword evidence="7" id="KW-0804">Transcription</keyword>
<evidence type="ECO:0000256" key="2">
    <source>
        <dbReference type="ARBA" id="ARBA00022723"/>
    </source>
</evidence>
<dbReference type="SUPFAM" id="SSF57667">
    <property type="entry name" value="beta-beta-alpha zinc fingers"/>
    <property type="match status" value="1"/>
</dbReference>
<sequence>MSKTNKSVIKKGIRKRSFVWTYFEKDQKNQTKCSICYKILPYNSSTSSMQSHLSIDHCINSKISKKSTILLNDDDISDIESGNENSFEETGQKKLNKLLINFIVGTDQPISIVRHPDFVNLVSDLNKSYKMPCINTVSKKLIPSITDNLRSILMLELKGCHFITITCDVWSSLSKNSYLGVTCHFIDKNMILVDRNLDLRFMSEVKTAEYLFNTLNEISSEWSISTKIFALVTDSGANIFSAVNKFDDNVLKIPCAGHRLNLVVNDLLNRRDIKVKKLKNGSKCYEVKDYNGNGKLINKEITESEVKEIEKINEGKLEIAKVISSCKHIVGSFRHSEMLQKKLREVQETLRYETKIKLVQDIAIRWNSQFDMIESILTNKTALDMISIEYQNIKDYLPTANEFKVLEDLCDLFHPIKELTKLFSGKKYVTVTFLFPTLYSLLNGILESQPIFTKLVKTFQKELLRSLNGRFKYIFANDFFLAATFIDFKFRKFEFIKNDIDRYECITKAKMFIKTFYEMHLKESEEIDITIETNCLNNTLNSSNSSTDNTIKTFQQSSTPPFANTTTFVNNQRRKPINLIELVTDKSCCHLIENNDKLEKEINDYSLQYFQSYENSAIEFFQANQKLFPVLTQIARVIFSVPATSVPSECLFSSTGLIDTELRNRLAPSLLKQLVFIKENK</sequence>
<keyword evidence="5" id="KW-0805">Transcription regulation</keyword>
<keyword evidence="11" id="KW-1185">Reference proteome</keyword>
<reference evidence="12" key="1">
    <citation type="submission" date="2025-08" db="UniProtKB">
        <authorList>
            <consortium name="RefSeq"/>
        </authorList>
    </citation>
    <scope>IDENTIFICATION</scope>
</reference>
<evidence type="ECO:0000256" key="5">
    <source>
        <dbReference type="ARBA" id="ARBA00023015"/>
    </source>
</evidence>
<dbReference type="PANTHER" id="PTHR46481">
    <property type="entry name" value="ZINC FINGER BED DOMAIN-CONTAINING PROTEIN 4"/>
    <property type="match status" value="1"/>
</dbReference>
<dbReference type="RefSeq" id="XP_065651143.1">
    <property type="nucleotide sequence ID" value="XM_065795071.1"/>
</dbReference>
<dbReference type="InterPro" id="IPR008906">
    <property type="entry name" value="HATC_C_dom"/>
</dbReference>
<keyword evidence="2" id="KW-0479">Metal-binding</keyword>
<dbReference type="InterPro" id="IPR052035">
    <property type="entry name" value="ZnF_BED_domain_contain"/>
</dbReference>